<protein>
    <submittedName>
        <fullName evidence="2">Uncharacterized protein</fullName>
    </submittedName>
</protein>
<organism evidence="2 3">
    <name type="scientific">Deinococcus caeni</name>
    <dbReference type="NCBI Taxonomy" id="569127"/>
    <lineage>
        <taxon>Bacteria</taxon>
        <taxon>Thermotogati</taxon>
        <taxon>Deinococcota</taxon>
        <taxon>Deinococci</taxon>
        <taxon>Deinococcales</taxon>
        <taxon>Deinococcaceae</taxon>
        <taxon>Deinococcus</taxon>
    </lineage>
</organism>
<dbReference type="Proteomes" id="UP001423409">
    <property type="component" value="Unassembled WGS sequence"/>
</dbReference>
<feature type="region of interest" description="Disordered" evidence="1">
    <location>
        <begin position="1"/>
        <end position="74"/>
    </location>
</feature>
<accession>A0ABP9UIX0</accession>
<reference evidence="2 3" key="1">
    <citation type="submission" date="2024-02" db="EMBL/GenBank/DDBJ databases">
        <title>Deinococcus caeni NBRC 101312.</title>
        <authorList>
            <person name="Ichikawa N."/>
            <person name="Katano-Makiyama Y."/>
            <person name="Hidaka K."/>
        </authorList>
    </citation>
    <scope>NUCLEOTIDE SEQUENCE [LARGE SCALE GENOMIC DNA]</scope>
    <source>
        <strain evidence="2 3">NBRC 101312</strain>
    </source>
</reference>
<evidence type="ECO:0000313" key="2">
    <source>
        <dbReference type="EMBL" id="GAA5440222.1"/>
    </source>
</evidence>
<gene>
    <name evidence="2" type="ORF">Dcae01_01732</name>
</gene>
<dbReference type="EMBL" id="BAABQU010000018">
    <property type="protein sequence ID" value="GAA5440222.1"/>
    <property type="molecule type" value="Genomic_DNA"/>
</dbReference>
<proteinExistence type="predicted"/>
<keyword evidence="3" id="KW-1185">Reference proteome</keyword>
<comment type="caution">
    <text evidence="2">The sequence shown here is derived from an EMBL/GenBank/DDBJ whole genome shotgun (WGS) entry which is preliminary data.</text>
</comment>
<evidence type="ECO:0000256" key="1">
    <source>
        <dbReference type="SAM" id="MobiDB-lite"/>
    </source>
</evidence>
<name>A0ABP9UIX0_9DEIO</name>
<sequence>MSRAARTRQALQPETAQRDGRNLSGAVCAMLGGDGCGGKSGESPVLSRNGNPPLVVGKAEHPRRSRRPEWAGVA</sequence>
<evidence type="ECO:0000313" key="3">
    <source>
        <dbReference type="Proteomes" id="UP001423409"/>
    </source>
</evidence>